<comment type="caution">
    <text evidence="10">The sequence shown here is derived from an EMBL/GenBank/DDBJ whole genome shotgun (WGS) entry which is preliminary data.</text>
</comment>
<feature type="transmembrane region" description="Helical" evidence="8">
    <location>
        <begin position="304"/>
        <end position="327"/>
    </location>
</feature>
<dbReference type="PROSITE" id="PS50850">
    <property type="entry name" value="MFS"/>
    <property type="match status" value="1"/>
</dbReference>
<organism evidence="10 11">
    <name type="scientific">Cloeon dipterum</name>
    <dbReference type="NCBI Taxonomy" id="197152"/>
    <lineage>
        <taxon>Eukaryota</taxon>
        <taxon>Metazoa</taxon>
        <taxon>Ecdysozoa</taxon>
        <taxon>Arthropoda</taxon>
        <taxon>Hexapoda</taxon>
        <taxon>Insecta</taxon>
        <taxon>Pterygota</taxon>
        <taxon>Palaeoptera</taxon>
        <taxon>Ephemeroptera</taxon>
        <taxon>Pisciforma</taxon>
        <taxon>Baetidae</taxon>
        <taxon>Cloeon</taxon>
    </lineage>
</organism>
<dbReference type="PANTHER" id="PTHR23505:SF96">
    <property type="entry name" value="LP14756P"/>
    <property type="match status" value="1"/>
</dbReference>
<feature type="transmembrane region" description="Helical" evidence="8">
    <location>
        <begin position="214"/>
        <end position="234"/>
    </location>
</feature>
<sequence length="359" mass="39346">MLGACTLIFSVATILMGAVNHYWELTLLRMVLAFGEAGCNPMAAGILSDLFAEEYRALVMSIFNWGIYGGYGIAFPVGRYVTAANIWGLGWRLSYYAGGVVGLVLALLTYTTLRDPQRQAIGEERNNANGEKITLWQVVSQPRMVLLCLAASIRHMGGLCFAYNCDLYYQTYFPEVDLGWWLFAVTICIGSIGVVAGGVLSDKIVATMGVKSRLAVLALSQLIASPLAFGSVYFEPTGAMISLACSYIFAEMWFGILFAILVEIVPLAVRSTTLGVFLFFMNNIGGNLPVLVEPLSKAIGYRESLWVFYVGAYFLSSILFFFTMFLMEQQPVAKPALEAPPMRPKGVDNTAFEAESSRL</sequence>
<dbReference type="EMBL" id="CADEPI010000012">
    <property type="protein sequence ID" value="CAB3363454.1"/>
    <property type="molecule type" value="Genomic_DNA"/>
</dbReference>
<dbReference type="InterPro" id="IPR044770">
    <property type="entry name" value="MFS_spinster-like"/>
</dbReference>
<feature type="transmembrane region" description="Helical" evidence="8">
    <location>
        <begin position="240"/>
        <end position="262"/>
    </location>
</feature>
<keyword evidence="2" id="KW-0813">Transport</keyword>
<feature type="transmembrane region" description="Helical" evidence="8">
    <location>
        <begin position="62"/>
        <end position="81"/>
    </location>
</feature>
<feature type="transmembrane region" description="Helical" evidence="8">
    <location>
        <begin position="179"/>
        <end position="202"/>
    </location>
</feature>
<proteinExistence type="inferred from homology"/>
<dbReference type="GO" id="GO:0016020">
    <property type="term" value="C:membrane"/>
    <property type="evidence" value="ECO:0007669"/>
    <property type="project" value="UniProtKB-SubCell"/>
</dbReference>
<dbReference type="Pfam" id="PF07690">
    <property type="entry name" value="MFS_1"/>
    <property type="match status" value="1"/>
</dbReference>
<dbReference type="GO" id="GO:0022857">
    <property type="term" value="F:transmembrane transporter activity"/>
    <property type="evidence" value="ECO:0007669"/>
    <property type="project" value="InterPro"/>
</dbReference>
<dbReference type="Proteomes" id="UP000494165">
    <property type="component" value="Unassembled WGS sequence"/>
</dbReference>
<dbReference type="InterPro" id="IPR011701">
    <property type="entry name" value="MFS"/>
</dbReference>
<dbReference type="Gene3D" id="1.20.1250.20">
    <property type="entry name" value="MFS general substrate transporter like domains"/>
    <property type="match status" value="1"/>
</dbReference>
<evidence type="ECO:0000259" key="9">
    <source>
        <dbReference type="PROSITE" id="PS50850"/>
    </source>
</evidence>
<dbReference type="OrthoDB" id="3639251at2759"/>
<evidence type="ECO:0000313" key="10">
    <source>
        <dbReference type="EMBL" id="CAB3363454.1"/>
    </source>
</evidence>
<dbReference type="CDD" id="cd17328">
    <property type="entry name" value="MFS_spinster_like"/>
    <property type="match status" value="1"/>
</dbReference>
<feature type="domain" description="Major facilitator superfamily (MFS) profile" evidence="9">
    <location>
        <begin position="1"/>
        <end position="330"/>
    </location>
</feature>
<feature type="region of interest" description="Disordered" evidence="7">
    <location>
        <begin position="337"/>
        <end position="359"/>
    </location>
</feature>
<keyword evidence="3 8" id="KW-0812">Transmembrane</keyword>
<reference evidence="10 11" key="1">
    <citation type="submission" date="2020-04" db="EMBL/GenBank/DDBJ databases">
        <authorList>
            <person name="Alioto T."/>
            <person name="Alioto T."/>
            <person name="Gomez Garrido J."/>
        </authorList>
    </citation>
    <scope>NUCLEOTIDE SEQUENCE [LARGE SCALE GENOMIC DNA]</scope>
</reference>
<dbReference type="InterPro" id="IPR020846">
    <property type="entry name" value="MFS_dom"/>
</dbReference>
<evidence type="ECO:0000256" key="2">
    <source>
        <dbReference type="ARBA" id="ARBA00022448"/>
    </source>
</evidence>
<dbReference type="AlphaFoldDB" id="A0A8S1C6G8"/>
<gene>
    <name evidence="10" type="ORF">CLODIP_2_CD02236</name>
</gene>
<dbReference type="InterPro" id="IPR036259">
    <property type="entry name" value="MFS_trans_sf"/>
</dbReference>
<evidence type="ECO:0000256" key="5">
    <source>
        <dbReference type="ARBA" id="ARBA00023136"/>
    </source>
</evidence>
<evidence type="ECO:0000256" key="7">
    <source>
        <dbReference type="SAM" id="MobiDB-lite"/>
    </source>
</evidence>
<protein>
    <recommendedName>
        <fullName evidence="9">Major facilitator superfamily (MFS) profile domain-containing protein</fullName>
    </recommendedName>
</protein>
<keyword evidence="5 8" id="KW-0472">Membrane</keyword>
<comment type="similarity">
    <text evidence="6">Belongs to the major facilitator superfamily. Spinster (TC 2.A.1.49) family.</text>
</comment>
<feature type="transmembrane region" description="Helical" evidence="8">
    <location>
        <begin position="93"/>
        <end position="113"/>
    </location>
</feature>
<feature type="transmembrane region" description="Helical" evidence="8">
    <location>
        <begin position="274"/>
        <end position="292"/>
    </location>
</feature>
<evidence type="ECO:0000313" key="11">
    <source>
        <dbReference type="Proteomes" id="UP000494165"/>
    </source>
</evidence>
<comment type="subcellular location">
    <subcellularLocation>
        <location evidence="1">Membrane</location>
        <topology evidence="1">Multi-pass membrane protein</topology>
    </subcellularLocation>
</comment>
<keyword evidence="4 8" id="KW-1133">Transmembrane helix</keyword>
<evidence type="ECO:0000256" key="3">
    <source>
        <dbReference type="ARBA" id="ARBA00022692"/>
    </source>
</evidence>
<dbReference type="PANTHER" id="PTHR23505">
    <property type="entry name" value="SPINSTER"/>
    <property type="match status" value="1"/>
</dbReference>
<keyword evidence="11" id="KW-1185">Reference proteome</keyword>
<evidence type="ECO:0000256" key="4">
    <source>
        <dbReference type="ARBA" id="ARBA00022989"/>
    </source>
</evidence>
<evidence type="ECO:0000256" key="6">
    <source>
        <dbReference type="ARBA" id="ARBA00024338"/>
    </source>
</evidence>
<dbReference type="SUPFAM" id="SSF103473">
    <property type="entry name" value="MFS general substrate transporter"/>
    <property type="match status" value="1"/>
</dbReference>
<evidence type="ECO:0000256" key="8">
    <source>
        <dbReference type="SAM" id="Phobius"/>
    </source>
</evidence>
<evidence type="ECO:0000256" key="1">
    <source>
        <dbReference type="ARBA" id="ARBA00004141"/>
    </source>
</evidence>
<name>A0A8S1C6G8_9INSE</name>
<accession>A0A8S1C6G8</accession>